<keyword evidence="2" id="KW-0472">Membrane</keyword>
<evidence type="ECO:0000313" key="3">
    <source>
        <dbReference type="EMBL" id="GAA5193661.1"/>
    </source>
</evidence>
<proteinExistence type="predicted"/>
<feature type="region of interest" description="Disordered" evidence="1">
    <location>
        <begin position="614"/>
        <end position="642"/>
    </location>
</feature>
<feature type="transmembrane region" description="Helical" evidence="2">
    <location>
        <begin position="192"/>
        <end position="210"/>
    </location>
</feature>
<feature type="transmembrane region" description="Helical" evidence="2">
    <location>
        <begin position="463"/>
        <end position="485"/>
    </location>
</feature>
<feature type="transmembrane region" description="Helical" evidence="2">
    <location>
        <begin position="231"/>
        <end position="250"/>
    </location>
</feature>
<keyword evidence="4" id="KW-1185">Reference proteome</keyword>
<accession>A0ABP9SBV4</accession>
<comment type="caution">
    <text evidence="3">The sequence shown here is derived from an EMBL/GenBank/DDBJ whole genome shotgun (WGS) entry which is preliminary data.</text>
</comment>
<dbReference type="Proteomes" id="UP001501600">
    <property type="component" value="Unassembled WGS sequence"/>
</dbReference>
<feature type="transmembrane region" description="Helical" evidence="2">
    <location>
        <begin position="21"/>
        <end position="39"/>
    </location>
</feature>
<feature type="transmembrane region" description="Helical" evidence="2">
    <location>
        <begin position="418"/>
        <end position="443"/>
    </location>
</feature>
<gene>
    <name evidence="3" type="ORF">GCM10025772_25040</name>
</gene>
<keyword evidence="2" id="KW-0812">Transmembrane</keyword>
<sequence>MAYEHGSLDLGIRNPFRFEGTLRTLRGCIVVVLGLLALLKVADAVNVSPLAGWITTGIGFTLLAQGLWTAGSGLMQVLRFFVGRSVPTSLAYNQAKSESDSAAREQQDLAYDADQLEQMVVGRKNVTFAEPQGLIARLAHTLFPKLTFVPYPIRNLAQRLAGALSQTLVGLVCFALAAFTTSTGLAGNIGPLMMPVFTTLLLIYLAAVWFRAGAPIGRAVARALPSAGVGGLSKILAVSIAGPVMIGYGINRLLQMEPKLGQLVADFNSPLDQASNDTLEMHQVWDAFTTSYSNGLWLGLLSVLALLSCAALMLLIAQRSKQATPVTEVAELRDNWQESVHPREIFINIDSMVMANRRHKEVPNRVYRALQPKLREQADGKGSFYGEMIQETQPVVKPQPLEGLANPVRIAATLVGQLLLLLAALTLFLAVTPINQVIALFQAPLTNGSEAQVLAFLTTLAEHIGELATLGMALLLLTAFGRLLANHAHLFWGEIQFESLLVYFKCEGTFTESRISTGTSVYDSTQSENTVVRSSMTPWVVVTRIVSSTFAGIGPRNLEYPRHILEMRADKRELNGIVDDLRTFLRERETIASISNEKDLAAASKIYQINEQTRAASTGADAGQTARLSQAADNKLEHQEPA</sequence>
<keyword evidence="2" id="KW-1133">Transmembrane helix</keyword>
<dbReference type="RefSeq" id="WP_345317467.1">
    <property type="nucleotide sequence ID" value="NZ_BAABLF010000026.1"/>
</dbReference>
<evidence type="ECO:0000256" key="2">
    <source>
        <dbReference type="SAM" id="Phobius"/>
    </source>
</evidence>
<feature type="transmembrane region" description="Helical" evidence="2">
    <location>
        <begin position="51"/>
        <end position="70"/>
    </location>
</feature>
<protein>
    <submittedName>
        <fullName evidence="3">Uncharacterized protein</fullName>
    </submittedName>
</protein>
<name>A0ABP9SBV4_9GAMM</name>
<reference evidence="4" key="1">
    <citation type="journal article" date="2019" name="Int. J. Syst. Evol. Microbiol.">
        <title>The Global Catalogue of Microorganisms (GCM) 10K type strain sequencing project: providing services to taxonomists for standard genome sequencing and annotation.</title>
        <authorList>
            <consortium name="The Broad Institute Genomics Platform"/>
            <consortium name="The Broad Institute Genome Sequencing Center for Infectious Disease"/>
            <person name="Wu L."/>
            <person name="Ma J."/>
        </authorList>
    </citation>
    <scope>NUCLEOTIDE SEQUENCE [LARGE SCALE GENOMIC DNA]</scope>
    <source>
        <strain evidence="4">JCM 18720</strain>
    </source>
</reference>
<feature type="transmembrane region" description="Helical" evidence="2">
    <location>
        <begin position="160"/>
        <end position="180"/>
    </location>
</feature>
<evidence type="ECO:0000313" key="4">
    <source>
        <dbReference type="Proteomes" id="UP001501600"/>
    </source>
</evidence>
<dbReference type="EMBL" id="BAABLF010000026">
    <property type="protein sequence ID" value="GAA5193661.1"/>
    <property type="molecule type" value="Genomic_DNA"/>
</dbReference>
<organism evidence="3 4">
    <name type="scientific">Ferrimonas gelatinilytica</name>
    <dbReference type="NCBI Taxonomy" id="1255257"/>
    <lineage>
        <taxon>Bacteria</taxon>
        <taxon>Pseudomonadati</taxon>
        <taxon>Pseudomonadota</taxon>
        <taxon>Gammaproteobacteria</taxon>
        <taxon>Alteromonadales</taxon>
        <taxon>Ferrimonadaceae</taxon>
        <taxon>Ferrimonas</taxon>
    </lineage>
</organism>
<evidence type="ECO:0000256" key="1">
    <source>
        <dbReference type="SAM" id="MobiDB-lite"/>
    </source>
</evidence>
<feature type="transmembrane region" description="Helical" evidence="2">
    <location>
        <begin position="296"/>
        <end position="317"/>
    </location>
</feature>